<dbReference type="Proteomes" id="UP001459277">
    <property type="component" value="Unassembled WGS sequence"/>
</dbReference>
<evidence type="ECO:0000313" key="3">
    <source>
        <dbReference type="Proteomes" id="UP001459277"/>
    </source>
</evidence>
<dbReference type="PANTHER" id="PTHR46890:SF48">
    <property type="entry name" value="RNA-DIRECTED DNA POLYMERASE"/>
    <property type="match status" value="1"/>
</dbReference>
<proteinExistence type="predicted"/>
<feature type="domain" description="Reverse transcriptase" evidence="1">
    <location>
        <begin position="25"/>
        <end position="127"/>
    </location>
</feature>
<organism evidence="2 3">
    <name type="scientific">Lithocarpus litseifolius</name>
    <dbReference type="NCBI Taxonomy" id="425828"/>
    <lineage>
        <taxon>Eukaryota</taxon>
        <taxon>Viridiplantae</taxon>
        <taxon>Streptophyta</taxon>
        <taxon>Embryophyta</taxon>
        <taxon>Tracheophyta</taxon>
        <taxon>Spermatophyta</taxon>
        <taxon>Magnoliopsida</taxon>
        <taxon>eudicotyledons</taxon>
        <taxon>Gunneridae</taxon>
        <taxon>Pentapetalae</taxon>
        <taxon>rosids</taxon>
        <taxon>fabids</taxon>
        <taxon>Fagales</taxon>
        <taxon>Fagaceae</taxon>
        <taxon>Lithocarpus</taxon>
    </lineage>
</organism>
<comment type="caution">
    <text evidence="2">The sequence shown here is derived from an EMBL/GenBank/DDBJ whole genome shotgun (WGS) entry which is preliminary data.</text>
</comment>
<reference evidence="2 3" key="1">
    <citation type="submission" date="2024-01" db="EMBL/GenBank/DDBJ databases">
        <title>A telomere-to-telomere, gap-free genome of sweet tea (Lithocarpus litseifolius).</title>
        <authorList>
            <person name="Zhou J."/>
        </authorList>
    </citation>
    <scope>NUCLEOTIDE SEQUENCE [LARGE SCALE GENOMIC DNA]</scope>
    <source>
        <strain evidence="2">Zhou-2022a</strain>
        <tissue evidence="2">Leaf</tissue>
    </source>
</reference>
<protein>
    <recommendedName>
        <fullName evidence="1">Reverse transcriptase domain-containing protein</fullName>
    </recommendedName>
</protein>
<dbReference type="InterPro" id="IPR000477">
    <property type="entry name" value="RT_dom"/>
</dbReference>
<accession>A0AAW2DUJ0</accession>
<dbReference type="SUPFAM" id="SSF56672">
    <property type="entry name" value="DNA/RNA polymerases"/>
    <property type="match status" value="1"/>
</dbReference>
<sequence>MLKSYSQKIEASAAYGLISDNTTVAYELLHEMRNKRRGKVGQMAVKLDISKAYDRVEWSFLERIMLKLGLDRKWVSLAMETITTASYSVLINGEPRGFVNPTRGIKQGDPLSPYLFLLHAEEARDLIKAGSRWQVGDGKSIGVMSHVWLQNAPVFVNAPTREMKVRELIDEDTRPRVHMEENLEAECTTKCMYFHLEGMFQLLIDARESSLEMD</sequence>
<keyword evidence="3" id="KW-1185">Reference proteome</keyword>
<dbReference type="PANTHER" id="PTHR46890">
    <property type="entry name" value="NON-LTR RETROLELEMENT REVERSE TRANSCRIPTASE-LIKE PROTEIN-RELATED"/>
    <property type="match status" value="1"/>
</dbReference>
<evidence type="ECO:0000313" key="2">
    <source>
        <dbReference type="EMBL" id="KAL0012411.1"/>
    </source>
</evidence>
<dbReference type="EMBL" id="JAZDWU010000002">
    <property type="protein sequence ID" value="KAL0012411.1"/>
    <property type="molecule type" value="Genomic_DNA"/>
</dbReference>
<gene>
    <name evidence="2" type="ORF">SO802_007519</name>
</gene>
<dbReference type="InterPro" id="IPR043502">
    <property type="entry name" value="DNA/RNA_pol_sf"/>
</dbReference>
<dbReference type="Pfam" id="PF00078">
    <property type="entry name" value="RVT_1"/>
    <property type="match status" value="1"/>
</dbReference>
<dbReference type="InterPro" id="IPR052343">
    <property type="entry name" value="Retrotransposon-Effector_Assoc"/>
</dbReference>
<dbReference type="AlphaFoldDB" id="A0AAW2DUJ0"/>
<evidence type="ECO:0000259" key="1">
    <source>
        <dbReference type="Pfam" id="PF00078"/>
    </source>
</evidence>
<name>A0AAW2DUJ0_9ROSI</name>